<dbReference type="Gene3D" id="1.50.10.10">
    <property type="match status" value="1"/>
</dbReference>
<feature type="domain" description="Trehalase-like N-terminal" evidence="14">
    <location>
        <begin position="3"/>
        <end position="153"/>
    </location>
</feature>
<keyword evidence="5 15" id="KW-0378">Hydrolase</keyword>
<evidence type="ECO:0000256" key="10">
    <source>
        <dbReference type="ARBA" id="ARBA00053030"/>
    </source>
</evidence>
<evidence type="ECO:0000256" key="7">
    <source>
        <dbReference type="ARBA" id="ARBA00023295"/>
    </source>
</evidence>
<dbReference type="InterPro" id="IPR045582">
    <property type="entry name" value="Trehalase-like_N"/>
</dbReference>
<dbReference type="InterPro" id="IPR012341">
    <property type="entry name" value="6hp_glycosidase-like_sf"/>
</dbReference>
<dbReference type="EMBL" id="SMLL01000001">
    <property type="protein sequence ID" value="TFZ04745.1"/>
    <property type="molecule type" value="Genomic_DNA"/>
</dbReference>
<proteinExistence type="inferred from homology"/>
<organism evidence="15 16">
    <name type="scientific">Ramlibacter rhizophilus</name>
    <dbReference type="NCBI Taxonomy" id="1781167"/>
    <lineage>
        <taxon>Bacteria</taxon>
        <taxon>Pseudomonadati</taxon>
        <taxon>Pseudomonadota</taxon>
        <taxon>Betaproteobacteria</taxon>
        <taxon>Burkholderiales</taxon>
        <taxon>Comamonadaceae</taxon>
        <taxon>Ramlibacter</taxon>
    </lineage>
</organism>
<evidence type="ECO:0000256" key="3">
    <source>
        <dbReference type="ARBA" id="ARBA00012757"/>
    </source>
</evidence>
<gene>
    <name evidence="15" type="ORF">EZ242_03070</name>
</gene>
<evidence type="ECO:0000256" key="1">
    <source>
        <dbReference type="ARBA" id="ARBA00001576"/>
    </source>
</evidence>
<evidence type="ECO:0000256" key="12">
    <source>
        <dbReference type="SAM" id="MobiDB-lite"/>
    </source>
</evidence>
<feature type="region of interest" description="Disordered" evidence="12">
    <location>
        <begin position="591"/>
        <end position="611"/>
    </location>
</feature>
<comment type="cofactor">
    <cofactor evidence="10">
        <name>phosphate</name>
        <dbReference type="ChEBI" id="CHEBI:43474"/>
    </cofactor>
</comment>
<accession>A0A4Z0C3E7</accession>
<dbReference type="OrthoDB" id="3902805at2"/>
<evidence type="ECO:0000256" key="5">
    <source>
        <dbReference type="ARBA" id="ARBA00022801"/>
    </source>
</evidence>
<protein>
    <recommendedName>
        <fullName evidence="4">Trehalase</fullName>
        <ecNumber evidence="3">3.2.1.28</ecNumber>
    </recommendedName>
    <alternativeName>
        <fullName evidence="8">Alpha,alpha-trehalase</fullName>
    </alternativeName>
    <alternativeName>
        <fullName evidence="9">Alpha,alpha-trehalose glucohydrolase</fullName>
    </alternativeName>
</protein>
<comment type="caution">
    <text evidence="15">The sequence shown here is derived from an EMBL/GenBank/DDBJ whole genome shotgun (WGS) entry which is preliminary data.</text>
</comment>
<evidence type="ECO:0000256" key="4">
    <source>
        <dbReference type="ARBA" id="ARBA00019905"/>
    </source>
</evidence>
<name>A0A4Z0C3E7_9BURK</name>
<reference evidence="15 16" key="1">
    <citation type="submission" date="2019-03" db="EMBL/GenBank/DDBJ databases">
        <title>Ramlibacter rhizophilus CCTCC AB2015357, whole genome shotgun sequence.</title>
        <authorList>
            <person name="Zhang X."/>
            <person name="Feng G."/>
            <person name="Zhu H."/>
        </authorList>
    </citation>
    <scope>NUCLEOTIDE SEQUENCE [LARGE SCALE GENOMIC DNA]</scope>
    <source>
        <strain evidence="15 16">CCTCC AB2015357</strain>
    </source>
</reference>
<dbReference type="FunFam" id="1.50.10.10:FF:000005">
    <property type="entry name" value="Glycosyl hydrolase, glucoamylase"/>
    <property type="match status" value="1"/>
</dbReference>
<evidence type="ECO:0000313" key="15">
    <source>
        <dbReference type="EMBL" id="TFZ04745.1"/>
    </source>
</evidence>
<dbReference type="InterPro" id="IPR011613">
    <property type="entry name" value="GH15-like"/>
</dbReference>
<evidence type="ECO:0000256" key="11">
    <source>
        <dbReference type="ARBA" id="ARBA00060615"/>
    </source>
</evidence>
<keyword evidence="6" id="KW-0119">Carbohydrate metabolism</keyword>
<dbReference type="RefSeq" id="WP_135283627.1">
    <property type="nucleotide sequence ID" value="NZ_SMLL01000001.1"/>
</dbReference>
<dbReference type="PANTHER" id="PTHR31616">
    <property type="entry name" value="TREHALASE"/>
    <property type="match status" value="1"/>
</dbReference>
<keyword evidence="16" id="KW-1185">Reference proteome</keyword>
<dbReference type="GO" id="GO:0005993">
    <property type="term" value="P:trehalose catabolic process"/>
    <property type="evidence" value="ECO:0007669"/>
    <property type="project" value="UniProtKB-ARBA"/>
</dbReference>
<comment type="catalytic activity">
    <reaction evidence="1">
        <text>alpha,alpha-trehalose + H2O = alpha-D-glucose + beta-D-glucose</text>
        <dbReference type="Rhea" id="RHEA:32675"/>
        <dbReference type="ChEBI" id="CHEBI:15377"/>
        <dbReference type="ChEBI" id="CHEBI:15903"/>
        <dbReference type="ChEBI" id="CHEBI:16551"/>
        <dbReference type="ChEBI" id="CHEBI:17925"/>
        <dbReference type="EC" id="3.2.1.28"/>
    </reaction>
</comment>
<dbReference type="Pfam" id="PF00723">
    <property type="entry name" value="Glyco_hydro_15"/>
    <property type="match status" value="1"/>
</dbReference>
<dbReference type="SUPFAM" id="SSF48208">
    <property type="entry name" value="Six-hairpin glycosidases"/>
    <property type="match status" value="1"/>
</dbReference>
<evidence type="ECO:0000259" key="13">
    <source>
        <dbReference type="Pfam" id="PF00723"/>
    </source>
</evidence>
<feature type="compositionally biased region" description="Basic and acidic residues" evidence="12">
    <location>
        <begin position="596"/>
        <end position="605"/>
    </location>
</feature>
<evidence type="ECO:0000259" key="14">
    <source>
        <dbReference type="Pfam" id="PF19291"/>
    </source>
</evidence>
<sequence>MSRPIEDYGFIGNMASGALVALDGSMDWLCLPRFDSHACFAALLGEPGHGHWQIRPVSDDFRVSRRYDPGTAILETTFETAEGRVTLIDFMPFTDKEHEVDVVRLVRGDAGTVPMQMRLVIRFDYGLIVPWVRRRDYGLSAVAGPDALQLVTPVETHGENASTVGAFEVQAGQTVPFTLGWRPSHWPERNMADPQAQHARTATEWRRWSGACKFGAGRSDHWHEAVVRSLITLKALTFDSTGGIVAALTTSLPEKLGGVRNWDYRYCWIRDATLALYALLTSGYRDEARAWREWLLRAVAGDPRQLQIMYGIHGERRLTELELPWLPGYAGSQPVRIGNAAFAQRQLDVPGELMDTLHVARKFELERSEHAWALQRTMLNELEREWQLPDEGIWEMRGGQRHFTHSRLMCWVAFDRGIRAVEEFGLEGPAERWRGVREAIRADICRHGWNEAKRSFVQYYGGTSLDASLLLMAQVGFLSARDPRFISTVAAIERELMVDGLVLRYRTDTEEDGLPPGEGVFLACSFWLADAYVMMGRRDDAQALFEHLLSLRNDLGLLAEEYEPRLGRQLGNFPQAFSHIALVNTANNLASAHGPAEQRAEHDGQGEEEPG</sequence>
<dbReference type="EC" id="3.2.1.28" evidence="3"/>
<evidence type="ECO:0000256" key="6">
    <source>
        <dbReference type="ARBA" id="ARBA00023277"/>
    </source>
</evidence>
<comment type="similarity">
    <text evidence="2">Belongs to the glycosyl hydrolase 15 family.</text>
</comment>
<dbReference type="Pfam" id="PF19291">
    <property type="entry name" value="TREH_N"/>
    <property type="match status" value="1"/>
</dbReference>
<evidence type="ECO:0000256" key="9">
    <source>
        <dbReference type="ARBA" id="ARBA00031637"/>
    </source>
</evidence>
<dbReference type="InterPro" id="IPR008928">
    <property type="entry name" value="6-hairpin_glycosidase_sf"/>
</dbReference>
<evidence type="ECO:0000256" key="8">
    <source>
        <dbReference type="ARBA" id="ARBA00030473"/>
    </source>
</evidence>
<dbReference type="AlphaFoldDB" id="A0A4Z0C3E7"/>
<comment type="pathway">
    <text evidence="11">Glycan degradation; trehalose degradation; D-glucose from alpha,alpha-trehalose: step 1/1.</text>
</comment>
<dbReference type="PANTHER" id="PTHR31616:SF0">
    <property type="entry name" value="GLUCAN 1,4-ALPHA-GLUCOSIDASE"/>
    <property type="match status" value="1"/>
</dbReference>
<evidence type="ECO:0000313" key="16">
    <source>
        <dbReference type="Proteomes" id="UP000297564"/>
    </source>
</evidence>
<keyword evidence="7" id="KW-0326">Glycosidase</keyword>
<feature type="domain" description="GH15-like" evidence="13">
    <location>
        <begin position="223"/>
        <end position="586"/>
    </location>
</feature>
<dbReference type="Proteomes" id="UP000297564">
    <property type="component" value="Unassembled WGS sequence"/>
</dbReference>
<dbReference type="GO" id="GO:0004555">
    <property type="term" value="F:alpha,alpha-trehalase activity"/>
    <property type="evidence" value="ECO:0007669"/>
    <property type="project" value="UniProtKB-EC"/>
</dbReference>
<evidence type="ECO:0000256" key="2">
    <source>
        <dbReference type="ARBA" id="ARBA00006188"/>
    </source>
</evidence>